<dbReference type="KEGG" id="thf:MA03_04725"/>
<dbReference type="Pfam" id="PF01812">
    <property type="entry name" value="5-FTHF_cyc-lig"/>
    <property type="match status" value="1"/>
</dbReference>
<dbReference type="STRING" id="1550241.MA03_04725"/>
<accession>A0A0F7FHE7</accession>
<name>A0A0F7FHE7_9CREN</name>
<dbReference type="Gene3D" id="3.40.50.10420">
    <property type="entry name" value="NagB/RpiA/CoA transferase-like"/>
    <property type="match status" value="1"/>
</dbReference>
<reference evidence="1 2" key="1">
    <citation type="journal article" date="2015" name="Stand. Genomic Sci.">
        <title>Complete genome sequence of and proposal of Thermofilum uzonense sp. nov. a novel hyperthermophilic crenarchaeon and emended description of the genus Thermofilum.</title>
        <authorList>
            <person name="Toshchakov S.V."/>
            <person name="Korzhenkov A.A."/>
            <person name="Samarov N.I."/>
            <person name="Mazunin I.O."/>
            <person name="Mozhey O.I."/>
            <person name="Shmyr I.S."/>
            <person name="Derbikova K.S."/>
            <person name="Taranov E.A."/>
            <person name="Dominova I.N."/>
            <person name="Bonch-Osmolovskaya E.A."/>
            <person name="Patrushev M.V."/>
            <person name="Podosokorskaya O.A."/>
            <person name="Kublanov I.V."/>
        </authorList>
    </citation>
    <scope>NUCLEOTIDE SEQUENCE [LARGE SCALE GENOMIC DNA]</scope>
    <source>
        <strain evidence="1 2">1807-2</strain>
    </source>
</reference>
<dbReference type="GeneID" id="25401510"/>
<dbReference type="InterPro" id="IPR002698">
    <property type="entry name" value="FTHF_cligase"/>
</dbReference>
<dbReference type="InterPro" id="IPR024185">
    <property type="entry name" value="FTHF_cligase-like_sf"/>
</dbReference>
<evidence type="ECO:0000313" key="2">
    <source>
        <dbReference type="Proteomes" id="UP000067434"/>
    </source>
</evidence>
<proteinExistence type="predicted"/>
<dbReference type="GO" id="GO:0005737">
    <property type="term" value="C:cytoplasm"/>
    <property type="evidence" value="ECO:0007669"/>
    <property type="project" value="TreeGrafter"/>
</dbReference>
<dbReference type="SUPFAM" id="SSF100950">
    <property type="entry name" value="NagB/RpiA/CoA transferase-like"/>
    <property type="match status" value="1"/>
</dbReference>
<dbReference type="Proteomes" id="UP000067434">
    <property type="component" value="Chromosome"/>
</dbReference>
<dbReference type="InterPro" id="IPR037171">
    <property type="entry name" value="NagB/RpiA_transferase-like"/>
</dbReference>
<gene>
    <name evidence="1" type="ORF">MA03_04725</name>
</gene>
<dbReference type="HOGENOM" id="CLU_031500_2_0_2"/>
<sequence length="245" mass="27763">MTASNDVSKIKSEIRRQIWERMIREKVALPPFPIEGRIPNFKGADRAAKRLVEDKLFQEAEVVFCSPDSPQRHVREAVLRSGKILVMATPRLREGFIVLDPRKIEEKVFHEAATIKGAFKYGRLVTLDLPVIDLKVTGSVAVSRDGGRVGKGGGFSDLEFAILKTIGVIVDETPVVTTVHDLQFVEAIPMLKHDVPLDALYTPEKKIYTTRKLKKPEGIYWDLIPIKKFEEIPLLKILRDKNLNR</sequence>
<dbReference type="AlphaFoldDB" id="A0A0F7FHE7"/>
<dbReference type="EMBL" id="CP009961">
    <property type="protein sequence ID" value="AKG38718.1"/>
    <property type="molecule type" value="Genomic_DNA"/>
</dbReference>
<keyword evidence="2" id="KW-1185">Reference proteome</keyword>
<evidence type="ECO:0000313" key="1">
    <source>
        <dbReference type="EMBL" id="AKG38718.1"/>
    </source>
</evidence>
<protein>
    <submittedName>
        <fullName evidence="1">5-formyltetrahydrofolate cyclo-ligase</fullName>
    </submittedName>
</protein>
<dbReference type="PANTHER" id="PTHR13017">
    <property type="entry name" value="5-FORMYLTETRAHYDROFOLATE CYCLO-LIGASE-RELATED"/>
    <property type="match status" value="1"/>
</dbReference>
<dbReference type="GO" id="GO:0016874">
    <property type="term" value="F:ligase activity"/>
    <property type="evidence" value="ECO:0007669"/>
    <property type="project" value="UniProtKB-KW"/>
</dbReference>
<dbReference type="PATRIC" id="fig|1550241.5.peg.999"/>
<dbReference type="RefSeq" id="WP_236944844.1">
    <property type="nucleotide sequence ID" value="NZ_CP009961.1"/>
</dbReference>
<dbReference type="PANTHER" id="PTHR13017:SF0">
    <property type="entry name" value="METHENYLTETRAHYDROFOLATE SYNTHASE DOMAIN-CONTAINING PROTEIN"/>
    <property type="match status" value="1"/>
</dbReference>
<keyword evidence="1" id="KW-0436">Ligase</keyword>
<organism evidence="1 2">
    <name type="scientific">Infirmifilum uzonense</name>
    <dbReference type="NCBI Taxonomy" id="1550241"/>
    <lineage>
        <taxon>Archaea</taxon>
        <taxon>Thermoproteota</taxon>
        <taxon>Thermoprotei</taxon>
        <taxon>Thermofilales</taxon>
        <taxon>Thermofilaceae</taxon>
        <taxon>Infirmifilum</taxon>
    </lineage>
</organism>